<accession>A0A0L7LJ89</accession>
<name>A0A0L7LJ89_OPEBR</name>
<organism evidence="2 3">
    <name type="scientific">Operophtera brumata</name>
    <name type="common">Winter moth</name>
    <name type="synonym">Phalaena brumata</name>
    <dbReference type="NCBI Taxonomy" id="104452"/>
    <lineage>
        <taxon>Eukaryota</taxon>
        <taxon>Metazoa</taxon>
        <taxon>Ecdysozoa</taxon>
        <taxon>Arthropoda</taxon>
        <taxon>Hexapoda</taxon>
        <taxon>Insecta</taxon>
        <taxon>Pterygota</taxon>
        <taxon>Neoptera</taxon>
        <taxon>Endopterygota</taxon>
        <taxon>Lepidoptera</taxon>
        <taxon>Glossata</taxon>
        <taxon>Ditrysia</taxon>
        <taxon>Geometroidea</taxon>
        <taxon>Geometridae</taxon>
        <taxon>Larentiinae</taxon>
        <taxon>Operophtera</taxon>
    </lineage>
</organism>
<dbReference type="PROSITE" id="PS51257">
    <property type="entry name" value="PROKAR_LIPOPROTEIN"/>
    <property type="match status" value="1"/>
</dbReference>
<sequence>MRPGADDTTSIQNGQEVSVSINLYILVASCQRLAAPSITSLQESAKPKDPLHSSASSGSHGN</sequence>
<proteinExistence type="predicted"/>
<evidence type="ECO:0000313" key="3">
    <source>
        <dbReference type="Proteomes" id="UP000037510"/>
    </source>
</evidence>
<keyword evidence="3" id="KW-1185">Reference proteome</keyword>
<protein>
    <submittedName>
        <fullName evidence="2">Uncharacterized protein</fullName>
    </submittedName>
</protein>
<gene>
    <name evidence="2" type="ORF">OBRU01_07520</name>
</gene>
<feature type="compositionally biased region" description="Polar residues" evidence="1">
    <location>
        <begin position="53"/>
        <end position="62"/>
    </location>
</feature>
<dbReference type="EMBL" id="JTDY01000920">
    <property type="protein sequence ID" value="KOB75434.1"/>
    <property type="molecule type" value="Genomic_DNA"/>
</dbReference>
<comment type="caution">
    <text evidence="2">The sequence shown here is derived from an EMBL/GenBank/DDBJ whole genome shotgun (WGS) entry which is preliminary data.</text>
</comment>
<evidence type="ECO:0000313" key="2">
    <source>
        <dbReference type="EMBL" id="KOB75434.1"/>
    </source>
</evidence>
<dbReference type="Proteomes" id="UP000037510">
    <property type="component" value="Unassembled WGS sequence"/>
</dbReference>
<evidence type="ECO:0000256" key="1">
    <source>
        <dbReference type="SAM" id="MobiDB-lite"/>
    </source>
</evidence>
<reference evidence="2 3" key="1">
    <citation type="journal article" date="2015" name="Genome Biol. Evol.">
        <title>The genome of winter moth (Operophtera brumata) provides a genomic perspective on sexual dimorphism and phenology.</title>
        <authorList>
            <person name="Derks M.F."/>
            <person name="Smit S."/>
            <person name="Salis L."/>
            <person name="Schijlen E."/>
            <person name="Bossers A."/>
            <person name="Mateman C."/>
            <person name="Pijl A.S."/>
            <person name="de Ridder D."/>
            <person name="Groenen M.A."/>
            <person name="Visser M.E."/>
            <person name="Megens H.J."/>
        </authorList>
    </citation>
    <scope>NUCLEOTIDE SEQUENCE [LARGE SCALE GENOMIC DNA]</scope>
    <source>
        <strain evidence="2">WM2013NL</strain>
        <tissue evidence="2">Head and thorax</tissue>
    </source>
</reference>
<dbReference type="AlphaFoldDB" id="A0A0L7LJ89"/>
<feature type="region of interest" description="Disordered" evidence="1">
    <location>
        <begin position="40"/>
        <end position="62"/>
    </location>
</feature>